<protein>
    <submittedName>
        <fullName evidence="1">Uncharacterized protein</fullName>
    </submittedName>
</protein>
<dbReference type="AlphaFoldDB" id="A0A069D627"/>
<accession>A0A069D627</accession>
<proteinExistence type="predicted"/>
<dbReference type="eggNOG" id="ENOG50339J0">
    <property type="taxonomic scope" value="Bacteria"/>
</dbReference>
<evidence type="ECO:0000313" key="2">
    <source>
        <dbReference type="Proteomes" id="UP000027601"/>
    </source>
</evidence>
<dbReference type="RefSeq" id="WP_024997384.1">
    <property type="nucleotide sequence ID" value="NZ_ATZI01000004.1"/>
</dbReference>
<gene>
    <name evidence="1" type="ORF">JCM15093_3079</name>
</gene>
<dbReference type="OrthoDB" id="1030474at2"/>
<sequence length="194" mass="22556">MSLYIGKQQESEVIKYTSVSWTPFYNGVASKLKNFYPTPKRVEALLELGNLVGLGATPYGKYSWDEGYDCIHCRAEIRDDKEKKGKHLPRYSSEAEFLKLDGHLFLFKDDNWHYRYSDGLSTYLPETELPNLSENSLEGLEFMQLNDKGELSVLYARELKYWNDIVAKSNEEQIPIFVFRKGRLITTINHPLNQ</sequence>
<dbReference type="Proteomes" id="UP000027601">
    <property type="component" value="Unassembled WGS sequence"/>
</dbReference>
<reference evidence="1 2" key="1">
    <citation type="journal article" date="2015" name="Microbes Environ.">
        <title>Distribution and evolution of nitrogen fixation genes in the phylum bacteroidetes.</title>
        <authorList>
            <person name="Inoue J."/>
            <person name="Oshima K."/>
            <person name="Suda W."/>
            <person name="Sakamoto M."/>
            <person name="Iino T."/>
            <person name="Noda S."/>
            <person name="Hongoh Y."/>
            <person name="Hattori M."/>
            <person name="Ohkuma M."/>
        </authorList>
    </citation>
    <scope>NUCLEOTIDE SEQUENCE [LARGE SCALE GENOMIC DNA]</scope>
    <source>
        <strain evidence="1 2">JCM 15093</strain>
    </source>
</reference>
<evidence type="ECO:0000313" key="1">
    <source>
        <dbReference type="EMBL" id="GAK37800.1"/>
    </source>
</evidence>
<organism evidence="1 2">
    <name type="scientific">Bacteroides graminisolvens DSM 19988 = JCM 15093</name>
    <dbReference type="NCBI Taxonomy" id="1121097"/>
    <lineage>
        <taxon>Bacteria</taxon>
        <taxon>Pseudomonadati</taxon>
        <taxon>Bacteroidota</taxon>
        <taxon>Bacteroidia</taxon>
        <taxon>Bacteroidales</taxon>
        <taxon>Bacteroidaceae</taxon>
        <taxon>Bacteroides</taxon>
    </lineage>
</organism>
<dbReference type="EMBL" id="BAJS01000029">
    <property type="protein sequence ID" value="GAK37800.1"/>
    <property type="molecule type" value="Genomic_DNA"/>
</dbReference>
<name>A0A069D627_9BACE</name>
<comment type="caution">
    <text evidence="1">The sequence shown here is derived from an EMBL/GenBank/DDBJ whole genome shotgun (WGS) entry which is preliminary data.</text>
</comment>
<keyword evidence="2" id="KW-1185">Reference proteome</keyword>
<dbReference type="STRING" id="1121097.GCA_000428125_01513"/>